<dbReference type="EMBL" id="GBRH01244932">
    <property type="protein sequence ID" value="JAD52963.1"/>
    <property type="molecule type" value="Transcribed_RNA"/>
</dbReference>
<organism evidence="1">
    <name type="scientific">Arundo donax</name>
    <name type="common">Giant reed</name>
    <name type="synonym">Donax arundinaceus</name>
    <dbReference type="NCBI Taxonomy" id="35708"/>
    <lineage>
        <taxon>Eukaryota</taxon>
        <taxon>Viridiplantae</taxon>
        <taxon>Streptophyta</taxon>
        <taxon>Embryophyta</taxon>
        <taxon>Tracheophyta</taxon>
        <taxon>Spermatophyta</taxon>
        <taxon>Magnoliopsida</taxon>
        <taxon>Liliopsida</taxon>
        <taxon>Poales</taxon>
        <taxon>Poaceae</taxon>
        <taxon>PACMAD clade</taxon>
        <taxon>Arundinoideae</taxon>
        <taxon>Arundineae</taxon>
        <taxon>Arundo</taxon>
    </lineage>
</organism>
<reference evidence="1" key="1">
    <citation type="submission" date="2014-09" db="EMBL/GenBank/DDBJ databases">
        <authorList>
            <person name="Magalhaes I.L.F."/>
            <person name="Oliveira U."/>
            <person name="Santos F.R."/>
            <person name="Vidigal T.H.D.A."/>
            <person name="Brescovit A.D."/>
            <person name="Santos A.J."/>
        </authorList>
    </citation>
    <scope>NUCLEOTIDE SEQUENCE</scope>
    <source>
        <tissue evidence="1">Shoot tissue taken approximately 20 cm above the soil surface</tissue>
    </source>
</reference>
<evidence type="ECO:0000313" key="1">
    <source>
        <dbReference type="EMBL" id="JAD52963.1"/>
    </source>
</evidence>
<accession>A0A0A9ASW0</accession>
<name>A0A0A9ASW0_ARUDO</name>
<protein>
    <submittedName>
        <fullName evidence="1">Uncharacterized protein</fullName>
    </submittedName>
</protein>
<sequence length="28" mass="3179">MVELLSGSVEYFPYKQTFNDPNLMGSNP</sequence>
<dbReference type="AlphaFoldDB" id="A0A0A9ASW0"/>
<reference evidence="1" key="2">
    <citation type="journal article" date="2015" name="Data Brief">
        <title>Shoot transcriptome of the giant reed, Arundo donax.</title>
        <authorList>
            <person name="Barrero R.A."/>
            <person name="Guerrero F.D."/>
            <person name="Moolhuijzen P."/>
            <person name="Goolsby J.A."/>
            <person name="Tidwell J."/>
            <person name="Bellgard S.E."/>
            <person name="Bellgard M.I."/>
        </authorList>
    </citation>
    <scope>NUCLEOTIDE SEQUENCE</scope>
    <source>
        <tissue evidence="1">Shoot tissue taken approximately 20 cm above the soil surface</tissue>
    </source>
</reference>
<proteinExistence type="predicted"/>